<dbReference type="Proteomes" id="UP000046176">
    <property type="component" value="Unassembled WGS sequence"/>
</dbReference>
<evidence type="ECO:0000256" key="3">
    <source>
        <dbReference type="ARBA" id="ARBA00022475"/>
    </source>
</evidence>
<feature type="transmembrane region" description="Helical" evidence="9">
    <location>
        <begin position="42"/>
        <end position="63"/>
    </location>
</feature>
<evidence type="ECO:0000256" key="2">
    <source>
        <dbReference type="ARBA" id="ARBA00022448"/>
    </source>
</evidence>
<evidence type="ECO:0000256" key="9">
    <source>
        <dbReference type="RuleBase" id="RU369079"/>
    </source>
</evidence>
<keyword evidence="6 9" id="KW-1133">Transmembrane helix</keyword>
<dbReference type="GO" id="GO:0015740">
    <property type="term" value="P:C4-dicarboxylate transport"/>
    <property type="evidence" value="ECO:0007669"/>
    <property type="project" value="TreeGrafter"/>
</dbReference>
<dbReference type="PANTHER" id="PTHR35011">
    <property type="entry name" value="2,3-DIKETO-L-GULONATE TRAP TRANSPORTER SMALL PERMEASE PROTEIN YIAM"/>
    <property type="match status" value="1"/>
</dbReference>
<dbReference type="InterPro" id="IPR007387">
    <property type="entry name" value="TRAP_DctQ"/>
</dbReference>
<dbReference type="AlphaFoldDB" id="A0A0T7FC17"/>
<evidence type="ECO:0000313" key="11">
    <source>
        <dbReference type="EMBL" id="CDZ32558.1"/>
    </source>
</evidence>
<evidence type="ECO:0000259" key="10">
    <source>
        <dbReference type="Pfam" id="PF04290"/>
    </source>
</evidence>
<name>A0A0T7FC17_NEOGA</name>
<dbReference type="GO" id="GO:0022857">
    <property type="term" value="F:transmembrane transporter activity"/>
    <property type="evidence" value="ECO:0007669"/>
    <property type="project" value="UniProtKB-UniRule"/>
</dbReference>
<comment type="function">
    <text evidence="9">Part of the tripartite ATP-independent periplasmic (TRAP) transport system.</text>
</comment>
<feature type="transmembrane region" description="Helical" evidence="9">
    <location>
        <begin position="88"/>
        <end position="106"/>
    </location>
</feature>
<dbReference type="RefSeq" id="WP_046665578.1">
    <property type="nucleotide sequence ID" value="NZ_CCRH01000003.1"/>
</dbReference>
<dbReference type="GO" id="GO:0005886">
    <property type="term" value="C:plasma membrane"/>
    <property type="evidence" value="ECO:0007669"/>
    <property type="project" value="UniProtKB-SubCell"/>
</dbReference>
<sequence>MIRFYDFIGKIEAIVAGTFLILMTLLIFVGGLARFFSYPQNWTIDVATCLFAWSCFLAADIAWRKNSMMALDVFTLRMPEKLQKTLRLVNYVLIVAFLLFIMYYGFTLTWISRIRSFQGIPWVSYSWVTSSLPVGATLLLATTLLHIRADLRGDHVADAAVDVV</sequence>
<feature type="transmembrane region" description="Helical" evidence="9">
    <location>
        <begin position="126"/>
        <end position="145"/>
    </location>
</feature>
<keyword evidence="4 9" id="KW-0997">Cell inner membrane</keyword>
<dbReference type="OrthoDB" id="7843639at2"/>
<keyword evidence="5 9" id="KW-0812">Transmembrane</keyword>
<comment type="similarity">
    <text evidence="8 9">Belongs to the TRAP transporter small permease family.</text>
</comment>
<reference evidence="11 12" key="1">
    <citation type="submission" date="2014-08" db="EMBL/GenBank/DDBJ databases">
        <authorList>
            <person name="Chen Y.-H."/>
        </authorList>
    </citation>
    <scope>NUCLEOTIDE SEQUENCE [LARGE SCALE GENOMIC DNA]</scope>
</reference>
<dbReference type="Pfam" id="PF04290">
    <property type="entry name" value="DctQ"/>
    <property type="match status" value="1"/>
</dbReference>
<dbReference type="EMBL" id="CCRH01000003">
    <property type="protein sequence ID" value="CDZ32558.1"/>
    <property type="molecule type" value="Genomic_DNA"/>
</dbReference>
<keyword evidence="7 9" id="KW-0472">Membrane</keyword>
<protein>
    <recommendedName>
        <fullName evidence="9">TRAP transporter small permease protein</fullName>
    </recommendedName>
</protein>
<dbReference type="InterPro" id="IPR055348">
    <property type="entry name" value="DctQ"/>
</dbReference>
<accession>A0A0T7FC17</accession>
<dbReference type="PANTHER" id="PTHR35011:SF2">
    <property type="entry name" value="2,3-DIKETO-L-GULONATE TRAP TRANSPORTER SMALL PERMEASE PROTEIN YIAM"/>
    <property type="match status" value="1"/>
</dbReference>
<evidence type="ECO:0000256" key="5">
    <source>
        <dbReference type="ARBA" id="ARBA00022692"/>
    </source>
</evidence>
<evidence type="ECO:0000256" key="6">
    <source>
        <dbReference type="ARBA" id="ARBA00022989"/>
    </source>
</evidence>
<feature type="transmembrane region" description="Helical" evidence="9">
    <location>
        <begin position="12"/>
        <end position="36"/>
    </location>
</feature>
<comment type="subcellular location">
    <subcellularLocation>
        <location evidence="1 9">Cell inner membrane</location>
        <topology evidence="1 9">Multi-pass membrane protein</topology>
    </subcellularLocation>
</comment>
<evidence type="ECO:0000256" key="8">
    <source>
        <dbReference type="ARBA" id="ARBA00038436"/>
    </source>
</evidence>
<keyword evidence="3" id="KW-1003">Cell membrane</keyword>
<comment type="subunit">
    <text evidence="9">The complex comprises the extracytoplasmic solute receptor protein and the two transmembrane proteins.</text>
</comment>
<evidence type="ECO:0000313" key="12">
    <source>
        <dbReference type="Proteomes" id="UP000046176"/>
    </source>
</evidence>
<gene>
    <name evidence="11" type="ORF">NGAL_HAMBI1145_13290</name>
</gene>
<evidence type="ECO:0000256" key="1">
    <source>
        <dbReference type="ARBA" id="ARBA00004429"/>
    </source>
</evidence>
<evidence type="ECO:0000256" key="4">
    <source>
        <dbReference type="ARBA" id="ARBA00022519"/>
    </source>
</evidence>
<feature type="domain" description="Tripartite ATP-independent periplasmic transporters DctQ component" evidence="10">
    <location>
        <begin position="23"/>
        <end position="152"/>
    </location>
</feature>
<evidence type="ECO:0000256" key="7">
    <source>
        <dbReference type="ARBA" id="ARBA00023136"/>
    </source>
</evidence>
<keyword evidence="2 9" id="KW-0813">Transport</keyword>
<organism evidence="11 12">
    <name type="scientific">Neorhizobium galegae bv. officinalis</name>
    <dbReference type="NCBI Taxonomy" id="323656"/>
    <lineage>
        <taxon>Bacteria</taxon>
        <taxon>Pseudomonadati</taxon>
        <taxon>Pseudomonadota</taxon>
        <taxon>Alphaproteobacteria</taxon>
        <taxon>Hyphomicrobiales</taxon>
        <taxon>Rhizobiaceae</taxon>
        <taxon>Rhizobium/Agrobacterium group</taxon>
        <taxon>Neorhizobium</taxon>
    </lineage>
</organism>
<proteinExistence type="inferred from homology"/>